<dbReference type="Gene3D" id="3.30.70.330">
    <property type="match status" value="1"/>
</dbReference>
<evidence type="ECO:0000256" key="2">
    <source>
        <dbReference type="PROSITE-ProRule" id="PRU00176"/>
    </source>
</evidence>
<feature type="region of interest" description="Disordered" evidence="3">
    <location>
        <begin position="113"/>
        <end position="149"/>
    </location>
</feature>
<dbReference type="InterPro" id="IPR000504">
    <property type="entry name" value="RRM_dom"/>
</dbReference>
<dbReference type="OrthoDB" id="407442at2759"/>
<gene>
    <name evidence="5" type="ORF">AC578_5996</name>
</gene>
<dbReference type="SMART" id="SM00360">
    <property type="entry name" value="RRM"/>
    <property type="match status" value="1"/>
</dbReference>
<evidence type="ECO:0000256" key="3">
    <source>
        <dbReference type="SAM" id="MobiDB-lite"/>
    </source>
</evidence>
<dbReference type="InterPro" id="IPR034168">
    <property type="entry name" value="PPIE_RRM"/>
</dbReference>
<dbReference type="GO" id="GO:0003723">
    <property type="term" value="F:RNA binding"/>
    <property type="evidence" value="ECO:0007669"/>
    <property type="project" value="UniProtKB-UniRule"/>
</dbReference>
<accession>A0A139HVR1</accession>
<dbReference type="Proteomes" id="UP000070133">
    <property type="component" value="Unassembled WGS sequence"/>
</dbReference>
<evidence type="ECO:0000313" key="6">
    <source>
        <dbReference type="Proteomes" id="UP000070133"/>
    </source>
</evidence>
<comment type="caution">
    <text evidence="5">The sequence shown here is derived from an EMBL/GenBank/DDBJ whole genome shotgun (WGS) entry which is preliminary data.</text>
</comment>
<keyword evidence="1 2" id="KW-0694">RNA-binding</keyword>
<name>A0A139HVR1_9PEZI</name>
<evidence type="ECO:0000313" key="5">
    <source>
        <dbReference type="EMBL" id="KXT06463.1"/>
    </source>
</evidence>
<dbReference type="PANTHER" id="PTHR48037:SF1">
    <property type="entry name" value="RRM DOMAIN-CONTAINING PROTEIN"/>
    <property type="match status" value="1"/>
</dbReference>
<dbReference type="EMBL" id="LFZN01000006">
    <property type="protein sequence ID" value="KXT06463.1"/>
    <property type="molecule type" value="Genomic_DNA"/>
</dbReference>
<dbReference type="InterPro" id="IPR035979">
    <property type="entry name" value="RBD_domain_sf"/>
</dbReference>
<proteinExistence type="predicted"/>
<dbReference type="AlphaFoldDB" id="A0A139HVR1"/>
<dbReference type="Pfam" id="PF00076">
    <property type="entry name" value="RRM_1"/>
    <property type="match status" value="1"/>
</dbReference>
<reference evidence="5 6" key="1">
    <citation type="submission" date="2015-07" db="EMBL/GenBank/DDBJ databases">
        <title>Comparative genomics of the Sigatoka disease complex on banana suggests a link between parallel evolutionary changes in Pseudocercospora fijiensis and Pseudocercospora eumusae and increased virulence on the banana host.</title>
        <authorList>
            <person name="Chang T.-C."/>
            <person name="Salvucci A."/>
            <person name="Crous P.W."/>
            <person name="Stergiopoulos I."/>
        </authorList>
    </citation>
    <scope>NUCLEOTIDE SEQUENCE [LARGE SCALE GENOMIC DNA]</scope>
    <source>
        <strain evidence="5 6">CBS 114824</strain>
    </source>
</reference>
<dbReference type="PANTHER" id="PTHR48037">
    <property type="entry name" value="ATPASE E1"/>
    <property type="match status" value="1"/>
</dbReference>
<keyword evidence="6" id="KW-1185">Reference proteome</keyword>
<dbReference type="STRING" id="321146.A0A139HVR1"/>
<evidence type="ECO:0000256" key="1">
    <source>
        <dbReference type="ARBA" id="ARBA00022884"/>
    </source>
</evidence>
<dbReference type="SUPFAM" id="SSF54928">
    <property type="entry name" value="RNA-binding domain, RBD"/>
    <property type="match status" value="1"/>
</dbReference>
<sequence>MADTSRQKKTVFVGGLDNQVSEQTLHDAFIPFGEIVDVSLPKPELVSNKDPHRGFGYVEFSLAEDAREAIDNMDQSELYGRVIKVNQAKPQKNADEGLGSRTAVWEQEGYAAKYNVDEEADANGDEQNGNSEDPMQGLEGLAEAGPRMQ</sequence>
<protein>
    <recommendedName>
        <fullName evidence="4">RRM domain-containing protein</fullName>
    </recommendedName>
</protein>
<dbReference type="PROSITE" id="PS50102">
    <property type="entry name" value="RRM"/>
    <property type="match status" value="1"/>
</dbReference>
<feature type="domain" description="RRM" evidence="4">
    <location>
        <begin position="9"/>
        <end position="90"/>
    </location>
</feature>
<dbReference type="CDD" id="cd12347">
    <property type="entry name" value="RRM_PPIE"/>
    <property type="match status" value="1"/>
</dbReference>
<organism evidence="5 6">
    <name type="scientific">Pseudocercospora eumusae</name>
    <dbReference type="NCBI Taxonomy" id="321146"/>
    <lineage>
        <taxon>Eukaryota</taxon>
        <taxon>Fungi</taxon>
        <taxon>Dikarya</taxon>
        <taxon>Ascomycota</taxon>
        <taxon>Pezizomycotina</taxon>
        <taxon>Dothideomycetes</taxon>
        <taxon>Dothideomycetidae</taxon>
        <taxon>Mycosphaerellales</taxon>
        <taxon>Mycosphaerellaceae</taxon>
        <taxon>Pseudocercospora</taxon>
    </lineage>
</organism>
<dbReference type="InterPro" id="IPR012677">
    <property type="entry name" value="Nucleotide-bd_a/b_plait_sf"/>
</dbReference>
<evidence type="ECO:0000259" key="4">
    <source>
        <dbReference type="PROSITE" id="PS50102"/>
    </source>
</evidence>